<dbReference type="Pfam" id="PF13857">
    <property type="entry name" value="Ank_5"/>
    <property type="match status" value="1"/>
</dbReference>
<proteinExistence type="inferred from homology"/>
<evidence type="ECO:0000256" key="2">
    <source>
        <dbReference type="SAM" id="MobiDB-lite"/>
    </source>
</evidence>
<dbReference type="GO" id="GO:0030133">
    <property type="term" value="C:transport vesicle"/>
    <property type="evidence" value="ECO:0007669"/>
    <property type="project" value="TreeGrafter"/>
</dbReference>
<dbReference type="Gene3D" id="1.20.1050.80">
    <property type="entry name" value="VPS9 domain"/>
    <property type="match status" value="1"/>
</dbReference>
<dbReference type="SUPFAM" id="SSF48403">
    <property type="entry name" value="Ankyrin repeat"/>
    <property type="match status" value="1"/>
</dbReference>
<dbReference type="SUPFAM" id="SSF64268">
    <property type="entry name" value="PX domain"/>
    <property type="match status" value="1"/>
</dbReference>
<dbReference type="CDD" id="cd06093">
    <property type="entry name" value="PX_domain"/>
    <property type="match status" value="1"/>
</dbReference>
<dbReference type="Proteomes" id="UP000192596">
    <property type="component" value="Unassembled WGS sequence"/>
</dbReference>
<dbReference type="Pfam" id="PF02204">
    <property type="entry name" value="VPS9"/>
    <property type="match status" value="1"/>
</dbReference>
<feature type="domain" description="VPS9" evidence="3">
    <location>
        <begin position="342"/>
        <end position="498"/>
    </location>
</feature>
<dbReference type="GO" id="GO:0000149">
    <property type="term" value="F:SNARE binding"/>
    <property type="evidence" value="ECO:0007669"/>
    <property type="project" value="TreeGrafter"/>
</dbReference>
<dbReference type="EMBL" id="NAJO01000043">
    <property type="protein sequence ID" value="OQN98847.1"/>
    <property type="molecule type" value="Genomic_DNA"/>
</dbReference>
<dbReference type="STRING" id="1507870.A0A1V8SII2"/>
<dbReference type="GO" id="GO:0045022">
    <property type="term" value="P:early endosome to late endosome transport"/>
    <property type="evidence" value="ECO:0007669"/>
    <property type="project" value="TreeGrafter"/>
</dbReference>
<feature type="region of interest" description="Disordered" evidence="2">
    <location>
        <begin position="68"/>
        <end position="91"/>
    </location>
</feature>
<evidence type="ECO:0000256" key="1">
    <source>
        <dbReference type="ARBA" id="ARBA00007428"/>
    </source>
</evidence>
<dbReference type="GO" id="GO:0005085">
    <property type="term" value="F:guanyl-nucleotide exchange factor activity"/>
    <property type="evidence" value="ECO:0007669"/>
    <property type="project" value="TreeGrafter"/>
</dbReference>
<dbReference type="PANTHER" id="PTHR24170:SF1">
    <property type="entry name" value="DOMAIN PROTEIN, PUTATIVE (AFU_ORTHOLOGUE AFUA_1G09870)-RELATED"/>
    <property type="match status" value="1"/>
</dbReference>
<dbReference type="InterPro" id="IPR037191">
    <property type="entry name" value="VPS9_dom_sf"/>
</dbReference>
<dbReference type="SMART" id="SM00248">
    <property type="entry name" value="ANK"/>
    <property type="match status" value="5"/>
</dbReference>
<dbReference type="InterPro" id="IPR003123">
    <property type="entry name" value="VPS9"/>
</dbReference>
<dbReference type="GO" id="GO:0035091">
    <property type="term" value="F:phosphatidylinositol binding"/>
    <property type="evidence" value="ECO:0007669"/>
    <property type="project" value="InterPro"/>
</dbReference>
<feature type="compositionally biased region" description="Low complexity" evidence="2">
    <location>
        <begin position="237"/>
        <end position="263"/>
    </location>
</feature>
<dbReference type="AlphaFoldDB" id="A0A1V8SII2"/>
<dbReference type="GO" id="GO:0005886">
    <property type="term" value="C:plasma membrane"/>
    <property type="evidence" value="ECO:0007669"/>
    <property type="project" value="TreeGrafter"/>
</dbReference>
<evidence type="ECO:0000313" key="4">
    <source>
        <dbReference type="EMBL" id="OQN98847.1"/>
    </source>
</evidence>
<evidence type="ECO:0000259" key="3">
    <source>
        <dbReference type="PROSITE" id="PS51205"/>
    </source>
</evidence>
<organism evidence="4 5">
    <name type="scientific">Cryoendolithus antarcticus</name>
    <dbReference type="NCBI Taxonomy" id="1507870"/>
    <lineage>
        <taxon>Eukaryota</taxon>
        <taxon>Fungi</taxon>
        <taxon>Dikarya</taxon>
        <taxon>Ascomycota</taxon>
        <taxon>Pezizomycotina</taxon>
        <taxon>Dothideomycetes</taxon>
        <taxon>Dothideomycetidae</taxon>
        <taxon>Cladosporiales</taxon>
        <taxon>Cladosporiaceae</taxon>
        <taxon>Cryoendolithus</taxon>
    </lineage>
</organism>
<dbReference type="InParanoid" id="A0A1V8SII2"/>
<dbReference type="SUPFAM" id="SSF109993">
    <property type="entry name" value="VPS9 domain"/>
    <property type="match status" value="1"/>
</dbReference>
<feature type="compositionally biased region" description="Low complexity" evidence="2">
    <location>
        <begin position="607"/>
        <end position="618"/>
    </location>
</feature>
<accession>A0A1V8SII2</accession>
<name>A0A1V8SII2_9PEZI</name>
<protein>
    <recommendedName>
        <fullName evidence="3">VPS9 domain-containing protein</fullName>
    </recommendedName>
</protein>
<dbReference type="InterPro" id="IPR002110">
    <property type="entry name" value="Ankyrin_rpt"/>
</dbReference>
<feature type="region of interest" description="Disordered" evidence="2">
    <location>
        <begin position="225"/>
        <end position="277"/>
    </location>
</feature>
<dbReference type="Gene3D" id="1.25.40.20">
    <property type="entry name" value="Ankyrin repeat-containing domain"/>
    <property type="match status" value="1"/>
</dbReference>
<dbReference type="InterPro" id="IPR036871">
    <property type="entry name" value="PX_dom_sf"/>
</dbReference>
<evidence type="ECO:0000313" key="5">
    <source>
        <dbReference type="Proteomes" id="UP000192596"/>
    </source>
</evidence>
<dbReference type="PANTHER" id="PTHR24170">
    <property type="entry name" value="ANKYRIN REPEAT DOMAIN-CONTAINING PROTEIN 27"/>
    <property type="match status" value="1"/>
</dbReference>
<keyword evidence="5" id="KW-1185">Reference proteome</keyword>
<dbReference type="GO" id="GO:0005770">
    <property type="term" value="C:late endosome"/>
    <property type="evidence" value="ECO:0007669"/>
    <property type="project" value="TreeGrafter"/>
</dbReference>
<comment type="caution">
    <text evidence="4">The sequence shown here is derived from an EMBL/GenBank/DDBJ whole genome shotgun (WGS) entry which is preliminary data.</text>
</comment>
<dbReference type="GO" id="GO:0005769">
    <property type="term" value="C:early endosome"/>
    <property type="evidence" value="ECO:0007669"/>
    <property type="project" value="TreeGrafter"/>
</dbReference>
<gene>
    <name evidence="4" type="ORF">B0A48_15193</name>
</gene>
<comment type="similarity">
    <text evidence="1">Belongs to the UPF0507 family.</text>
</comment>
<dbReference type="GO" id="GO:0097422">
    <property type="term" value="C:tubular endosome"/>
    <property type="evidence" value="ECO:0007669"/>
    <property type="project" value="TreeGrafter"/>
</dbReference>
<sequence>MPPLNPFLRAFFRSPYPSQCQPASHHVLLVPTTEVLFSAKDRETNVSYAELASSEEFIASHVLRVPGGAPPQTPAAGGNVRETKGKPKPYSTINGRTVVVKDTFVYSNKGFKTLNQAQLLSDAIYYPDSHDGQQWLVYYISRPLIGSFQSTPLLPAIISDEPSKARKRTLAEASGSKIAHAEHRPMVPKKRVVKNFGDLLMQFPMISRQMQGGLEKVIRDLIAANDQPIPKRDSRRSSTSSHRSTPSLSDSVSSMKSSLSGASTVHPTALELEPEEESIRRSLEKAITSAIDLFQGVDKTQLSLLGANTELTGPIVERMIERYVTEQVHDQTLFPRVCAVRRPDDAELDSKIRKMADVDIAQVGIPIEGGMQGKRDLSRRLDKGIEAFKKMGVASSPQEMLEILLNTQKAITSSADGAGKSNGDEKLPSNLTINADVLVSMLLIVVIRSSVRHLHSRLLYMRYFIFIDEVETGEQGYALATLEAVLAHLSGGSKALRRASQRNTALWQAAKSGDVQALEAILQPDGLIGETVSESPIPLEDSSDGDISVDLDIGDENEIPLISSTTLDGGFGSLQHVFPFQKPPTPPPDVGDADPVKKKKRVSMAPRSQSQSSAYSSRSHSRTKSVDSISDGSVHNDLSAEKLAQTQDGDGSSVLMMTVDARQAKALHFLLSIPAQFRAEFVLDDVNNEGTTLLSAAVQSGDGPVIDELLSYLELNASSTQIEHYFLLQDSKGRCVAHYLFNQPHLIQRFGKKLPWRLKDRNGQTPLFALCRSYDHEEYHSMIVTALTLATEAQGDGRRLQLVDHVDAKGNTLLHVVNDMDITVRLLRHCDSDVNAANDKRFTPLMVGSKYGRLDLVRALFGDPRTDLTLRDLRGLSAVELAKDDEVRNKIDDLVLLSSPLGSDGRITRIVRSFFVEDATVRLVLKSGARNNANGLVTVTTCRRSPADFENLSKWLAIEHPASWLPVPANLPSSFLIPSRPSRALLRDTQMRLDAFFHILLTHQTFATHELVWEFFLMPEMSDEASLDRSQRKAAARVESVKEDYEPLTETIEIENFVAYAREQVRNVTGSTRRVIRATNQHRMRQVDLFESASLANTALNTLTFLPQSHLSALDRYTRTFSLTDADPMVSLYYTLHSTYTSLSALQTALNRPAYLIGSMTSAQRTISRAQNSLSRSARWTPNIGLFEDSKQATTLDAWTKAEKARQEYEALGCELRYTQEVVAGELAGWQEEHVRSGREMLKKLARDMIVKERERLEGIRRALEGSRKVSEIW</sequence>
<dbReference type="OrthoDB" id="7464126at2759"/>
<feature type="region of interest" description="Disordered" evidence="2">
    <location>
        <begin position="574"/>
        <end position="634"/>
    </location>
</feature>
<dbReference type="InterPro" id="IPR051248">
    <property type="entry name" value="UPF0507/Ank_repeat_27"/>
</dbReference>
<dbReference type="PROSITE" id="PS51205">
    <property type="entry name" value="VPS9"/>
    <property type="match status" value="1"/>
</dbReference>
<dbReference type="InterPro" id="IPR036770">
    <property type="entry name" value="Ankyrin_rpt-contain_sf"/>
</dbReference>
<reference evidence="5" key="1">
    <citation type="submission" date="2017-03" db="EMBL/GenBank/DDBJ databases">
        <title>Genomes of endolithic fungi from Antarctica.</title>
        <authorList>
            <person name="Coleine C."/>
            <person name="Masonjones S."/>
            <person name="Stajich J.E."/>
        </authorList>
    </citation>
    <scope>NUCLEOTIDE SEQUENCE [LARGE SCALE GENOMIC DNA]</scope>
    <source>
        <strain evidence="5">CCFEE 5527</strain>
    </source>
</reference>